<dbReference type="RefSeq" id="YP_240237.1">
    <property type="nucleotide sequence ID" value="NC_007057.1"/>
</dbReference>
<dbReference type="Proteomes" id="UP000000977">
    <property type="component" value="Segment"/>
</dbReference>
<dbReference type="GeneID" id="5133261"/>
<accession>Q4ZBY9</accession>
<dbReference type="NCBIfam" id="TIGR01563">
    <property type="entry name" value="gp16_SPP1"/>
    <property type="match status" value="1"/>
</dbReference>
<protein>
    <submittedName>
        <fullName evidence="1">ORF044</fullName>
    </submittedName>
</protein>
<dbReference type="EMBL" id="AY954960">
    <property type="protein sequence ID" value="AAX91461.1"/>
    <property type="molecule type" value="Genomic_DNA"/>
</dbReference>
<sequence length="114" mass="13299">MLFVFNPYDEFPHTISIGSIKKVGEYPIIQERFVSDKTIKGFMDTPTTSEQLKFHQMSQEYDRNLYVPYDLPISKNNLFEYEGRIFSIEGDSVDQGGQHEIKLLRLKQVPYGKS</sequence>
<evidence type="ECO:0000313" key="2">
    <source>
        <dbReference type="Proteomes" id="UP000000977"/>
    </source>
</evidence>
<reference evidence="1 2" key="1">
    <citation type="journal article" date="2005" name="Proc. Natl. Acad. Sci. U.S.A.">
        <title>The complete genomes and proteomes of 27 Staphylococcus aureus bacteriophages.</title>
        <authorList>
            <person name="Kwan T."/>
            <person name="Liu J."/>
            <person name="Dubow M."/>
            <person name="Gros P."/>
            <person name="Pelletier J."/>
        </authorList>
    </citation>
    <scope>NUCLEOTIDE SEQUENCE</scope>
</reference>
<dbReference type="SMR" id="Q4ZBY9"/>
<dbReference type="Gene3D" id="2.40.10.270">
    <property type="entry name" value="Bacteriophage SPP1 head-tail adaptor protein"/>
    <property type="match status" value="1"/>
</dbReference>
<evidence type="ECO:0000313" key="1">
    <source>
        <dbReference type="EMBL" id="AAX91461.1"/>
    </source>
</evidence>
<proteinExistence type="predicted"/>
<dbReference type="InterPro" id="IPR008767">
    <property type="entry name" value="Phage_SPP1_head-tail_adaptor"/>
</dbReference>
<dbReference type="KEGG" id="vg:5133261"/>
<dbReference type="InterPro" id="IPR038666">
    <property type="entry name" value="SSP1_head-tail_sf"/>
</dbReference>
<name>Q4ZBY9_9CAUD</name>
<keyword evidence="2" id="KW-1185">Reference proteome</keyword>
<organism evidence="1 2">
    <name type="scientific">Staphylococcus phage 96</name>
    <dbReference type="NCBI Taxonomy" id="2936815"/>
    <lineage>
        <taxon>Viruses</taxon>
        <taxon>Duplodnaviria</taxon>
        <taxon>Heunggongvirae</taxon>
        <taxon>Uroviricota</taxon>
        <taxon>Caudoviricetes</taxon>
        <taxon>Azeredovirinae</taxon>
        <taxon>Phietavirus</taxon>
        <taxon>Phietavirus pv96</taxon>
    </lineage>
</organism>